<dbReference type="EMBL" id="JBHSKJ010000003">
    <property type="protein sequence ID" value="MFC5144226.1"/>
    <property type="molecule type" value="Genomic_DNA"/>
</dbReference>
<protein>
    <submittedName>
        <fullName evidence="1">Uncharacterized protein</fullName>
    </submittedName>
</protein>
<comment type="caution">
    <text evidence="1">The sequence shown here is derived from an EMBL/GenBank/DDBJ whole genome shotgun (WGS) entry which is preliminary data.</text>
</comment>
<organism evidence="1 2">
    <name type="scientific">Streptomyces aureoversilis</name>
    <dbReference type="NCBI Taxonomy" id="67277"/>
    <lineage>
        <taxon>Bacteria</taxon>
        <taxon>Bacillati</taxon>
        <taxon>Actinomycetota</taxon>
        <taxon>Actinomycetes</taxon>
        <taxon>Kitasatosporales</taxon>
        <taxon>Streptomycetaceae</taxon>
        <taxon>Streptomyces</taxon>
    </lineage>
</organism>
<evidence type="ECO:0000313" key="2">
    <source>
        <dbReference type="Proteomes" id="UP001596222"/>
    </source>
</evidence>
<name>A0ABV9ZU64_9ACTN</name>
<reference evidence="2" key="1">
    <citation type="journal article" date="2019" name="Int. J. Syst. Evol. Microbiol.">
        <title>The Global Catalogue of Microorganisms (GCM) 10K type strain sequencing project: providing services to taxonomists for standard genome sequencing and annotation.</title>
        <authorList>
            <consortium name="The Broad Institute Genomics Platform"/>
            <consortium name="The Broad Institute Genome Sequencing Center for Infectious Disease"/>
            <person name="Wu L."/>
            <person name="Ma J."/>
        </authorList>
    </citation>
    <scope>NUCLEOTIDE SEQUENCE [LARGE SCALE GENOMIC DNA]</scope>
    <source>
        <strain evidence="2">CGMCC 4.1641</strain>
    </source>
</reference>
<dbReference type="RefSeq" id="WP_382037915.1">
    <property type="nucleotide sequence ID" value="NZ_JBHSKJ010000003.1"/>
</dbReference>
<gene>
    <name evidence="1" type="ORF">ACFPP6_05940</name>
</gene>
<sequence length="82" mass="9300">MADEAADRKRASARFELSDLLPDGEVIMPLERDGEFVMLVRRGQMTPEVVSEINKRLEHIVGNGLWEQRWGGPCTPHPDKDV</sequence>
<evidence type="ECO:0000313" key="1">
    <source>
        <dbReference type="EMBL" id="MFC5144226.1"/>
    </source>
</evidence>
<keyword evidence="2" id="KW-1185">Reference proteome</keyword>
<proteinExistence type="predicted"/>
<dbReference type="Proteomes" id="UP001596222">
    <property type="component" value="Unassembled WGS sequence"/>
</dbReference>
<accession>A0ABV9ZU64</accession>